<dbReference type="OrthoDB" id="256940at2157"/>
<sequence length="91" mass="10227">MSLTTDPRPPLPDWVLDAYEVLTNAITHGERGTHQRQVPSIPRDNAIEVLRTTDDVSLSLEDADHAVTRLLERGYLYEVDGELRVTTPSDD</sequence>
<dbReference type="RefSeq" id="WP_120246640.1">
    <property type="nucleotide sequence ID" value="NZ_RAPO01000005.1"/>
</dbReference>
<proteinExistence type="predicted"/>
<dbReference type="Proteomes" id="UP000283805">
    <property type="component" value="Unassembled WGS sequence"/>
</dbReference>
<dbReference type="EMBL" id="RAPO01000005">
    <property type="protein sequence ID" value="RKD88669.1"/>
    <property type="molecule type" value="Genomic_DNA"/>
</dbReference>
<keyword evidence="2" id="KW-1185">Reference proteome</keyword>
<comment type="caution">
    <text evidence="1">The sequence shown here is derived from an EMBL/GenBank/DDBJ whole genome shotgun (WGS) entry which is preliminary data.</text>
</comment>
<accession>A0A3R7KIQ7</accession>
<protein>
    <submittedName>
        <fullName evidence="1">Uncharacterized protein</fullName>
    </submittedName>
</protein>
<reference evidence="1 2" key="1">
    <citation type="submission" date="2018-09" db="EMBL/GenBank/DDBJ databases">
        <title>Genomic Encyclopedia of Archaeal and Bacterial Type Strains, Phase II (KMG-II): from individual species to whole genera.</title>
        <authorList>
            <person name="Goeker M."/>
        </authorList>
    </citation>
    <scope>NUCLEOTIDE SEQUENCE [LARGE SCALE GENOMIC DNA]</scope>
    <source>
        <strain evidence="1 2">DSM 13151</strain>
    </source>
</reference>
<dbReference type="AlphaFoldDB" id="A0A3R7KIQ7"/>
<evidence type="ECO:0000313" key="2">
    <source>
        <dbReference type="Proteomes" id="UP000283805"/>
    </source>
</evidence>
<evidence type="ECO:0000313" key="1">
    <source>
        <dbReference type="EMBL" id="RKD88669.1"/>
    </source>
</evidence>
<gene>
    <name evidence="1" type="ORF">ATJ93_4336</name>
</gene>
<organism evidence="1 2">
    <name type="scientific">Halopiger aswanensis</name>
    <dbReference type="NCBI Taxonomy" id="148449"/>
    <lineage>
        <taxon>Archaea</taxon>
        <taxon>Methanobacteriati</taxon>
        <taxon>Methanobacteriota</taxon>
        <taxon>Stenosarchaea group</taxon>
        <taxon>Halobacteria</taxon>
        <taxon>Halobacteriales</taxon>
        <taxon>Natrialbaceae</taxon>
        <taxon>Halopiger</taxon>
    </lineage>
</organism>
<name>A0A3R7KIQ7_9EURY</name>